<keyword evidence="1" id="KW-1133">Transmembrane helix</keyword>
<comment type="caution">
    <text evidence="2">The sequence shown here is derived from an EMBL/GenBank/DDBJ whole genome shotgun (WGS) entry which is preliminary data.</text>
</comment>
<gene>
    <name evidence="2" type="ORF">S01H1_62596</name>
</gene>
<proteinExistence type="predicted"/>
<sequence>MTNESLWRKLKYDARKQGKANKSSLSKSLFDITMVLLAVIVIISAVHYLSLWRW</sequence>
<name>X0YYV8_9ZZZZ</name>
<dbReference type="AlphaFoldDB" id="X0YYV8"/>
<organism evidence="2">
    <name type="scientific">marine sediment metagenome</name>
    <dbReference type="NCBI Taxonomy" id="412755"/>
    <lineage>
        <taxon>unclassified sequences</taxon>
        <taxon>metagenomes</taxon>
        <taxon>ecological metagenomes</taxon>
    </lineage>
</organism>
<keyword evidence="1" id="KW-0472">Membrane</keyword>
<evidence type="ECO:0000256" key="1">
    <source>
        <dbReference type="SAM" id="Phobius"/>
    </source>
</evidence>
<keyword evidence="1" id="KW-0812">Transmembrane</keyword>
<reference evidence="2" key="1">
    <citation type="journal article" date="2014" name="Front. Microbiol.">
        <title>High frequency of phylogenetically diverse reductive dehalogenase-homologous genes in deep subseafloor sedimentary metagenomes.</title>
        <authorList>
            <person name="Kawai M."/>
            <person name="Futagami T."/>
            <person name="Toyoda A."/>
            <person name="Takaki Y."/>
            <person name="Nishi S."/>
            <person name="Hori S."/>
            <person name="Arai W."/>
            <person name="Tsubouchi T."/>
            <person name="Morono Y."/>
            <person name="Uchiyama I."/>
            <person name="Ito T."/>
            <person name="Fujiyama A."/>
            <person name="Inagaki F."/>
            <person name="Takami H."/>
        </authorList>
    </citation>
    <scope>NUCLEOTIDE SEQUENCE</scope>
    <source>
        <strain evidence="2">Expedition CK06-06</strain>
    </source>
</reference>
<feature type="transmembrane region" description="Helical" evidence="1">
    <location>
        <begin position="29"/>
        <end position="49"/>
    </location>
</feature>
<accession>X0YYV8</accession>
<evidence type="ECO:0000313" key="2">
    <source>
        <dbReference type="EMBL" id="GAG41666.1"/>
    </source>
</evidence>
<dbReference type="EMBL" id="BARS01041125">
    <property type="protein sequence ID" value="GAG41666.1"/>
    <property type="molecule type" value="Genomic_DNA"/>
</dbReference>
<protein>
    <submittedName>
        <fullName evidence="2">Uncharacterized protein</fullName>
    </submittedName>
</protein>